<evidence type="ECO:0000256" key="2">
    <source>
        <dbReference type="ARBA" id="ARBA00022723"/>
    </source>
</evidence>
<reference evidence="6 7" key="1">
    <citation type="journal article" date="2018" name="Genome Biol. Evol.">
        <title>Cladogenesis and Genomic Streamlining in Extracellular Endosymbionts of Tropical Stink Bugs.</title>
        <authorList>
            <person name="Otero-Bravo A."/>
            <person name="Goffredi S."/>
            <person name="Sabree Z.L."/>
        </authorList>
    </citation>
    <scope>NUCLEOTIDE SEQUENCE [LARGE SCALE GENOMIC DNA]</scope>
    <source>
        <strain evidence="6 7">SoEL</strain>
    </source>
</reference>
<keyword evidence="4" id="KW-0411">Iron-sulfur</keyword>
<dbReference type="EMBL" id="PDKU01000001">
    <property type="protein sequence ID" value="PPI86795.1"/>
    <property type="molecule type" value="Genomic_DNA"/>
</dbReference>
<keyword evidence="3" id="KW-0408">Iron</keyword>
<dbReference type="AlphaFoldDB" id="A0A2P5SWT3"/>
<keyword evidence="7" id="KW-1185">Reference proteome</keyword>
<dbReference type="InterPro" id="IPR050572">
    <property type="entry name" value="Fe-S_Ferredoxin"/>
</dbReference>
<dbReference type="PANTHER" id="PTHR43687">
    <property type="entry name" value="ADENYLYLSULFATE REDUCTASE, BETA SUBUNIT"/>
    <property type="match status" value="1"/>
</dbReference>
<dbReference type="Gene3D" id="3.30.70.3270">
    <property type="match status" value="1"/>
</dbReference>
<dbReference type="InterPro" id="IPR017896">
    <property type="entry name" value="4Fe4S_Fe-S-bd"/>
</dbReference>
<dbReference type="Proteomes" id="UP000296144">
    <property type="component" value="Unassembled WGS sequence"/>
</dbReference>
<evidence type="ECO:0000259" key="5">
    <source>
        <dbReference type="PROSITE" id="PS51379"/>
    </source>
</evidence>
<dbReference type="OrthoDB" id="9789936at2"/>
<evidence type="ECO:0000313" key="7">
    <source>
        <dbReference type="Proteomes" id="UP000296144"/>
    </source>
</evidence>
<feature type="domain" description="4Fe-4S ferredoxin-type" evidence="5">
    <location>
        <begin position="55"/>
        <end position="84"/>
    </location>
</feature>
<dbReference type="Pfam" id="PF14697">
    <property type="entry name" value="Fer4_21"/>
    <property type="match status" value="1"/>
</dbReference>
<evidence type="ECO:0000256" key="4">
    <source>
        <dbReference type="ARBA" id="ARBA00023014"/>
    </source>
</evidence>
<evidence type="ECO:0000313" key="6">
    <source>
        <dbReference type="EMBL" id="PPI86795.1"/>
    </source>
</evidence>
<dbReference type="GO" id="GO:0009055">
    <property type="term" value="F:electron transfer activity"/>
    <property type="evidence" value="ECO:0007669"/>
    <property type="project" value="InterPro"/>
</dbReference>
<keyword evidence="1" id="KW-0004">4Fe-4S</keyword>
<comment type="caution">
    <text evidence="6">The sequence shown here is derived from an EMBL/GenBank/DDBJ whole genome shotgun (WGS) entry which is preliminary data.</text>
</comment>
<dbReference type="NCBIfam" id="TIGR01944">
    <property type="entry name" value="rnfB"/>
    <property type="match status" value="1"/>
</dbReference>
<dbReference type="InterPro" id="IPR017900">
    <property type="entry name" value="4Fe4S_Fe_S_CS"/>
</dbReference>
<evidence type="ECO:0000256" key="1">
    <source>
        <dbReference type="ARBA" id="ARBA00022485"/>
    </source>
</evidence>
<name>A0A2P5SWT3_9GAMM</name>
<dbReference type="RefSeq" id="WP_136129960.1">
    <property type="nucleotide sequence ID" value="NZ_PDKU01000001.1"/>
</dbReference>
<dbReference type="PANTHER" id="PTHR43687:SF1">
    <property type="entry name" value="FERREDOXIN III"/>
    <property type="match status" value="1"/>
</dbReference>
<dbReference type="PROSITE" id="PS00198">
    <property type="entry name" value="4FE4S_FER_1"/>
    <property type="match status" value="2"/>
</dbReference>
<keyword evidence="2" id="KW-0479">Metal-binding</keyword>
<dbReference type="Gene3D" id="3.30.70.20">
    <property type="match status" value="1"/>
</dbReference>
<accession>A0A2P5SWT3</accession>
<feature type="domain" description="4Fe-4S ferredoxin-type" evidence="5">
    <location>
        <begin position="25"/>
        <end position="54"/>
    </location>
</feature>
<proteinExistence type="predicted"/>
<organism evidence="6 7">
    <name type="scientific">Candidatus Pantoea edessiphila</name>
    <dbReference type="NCBI Taxonomy" id="2044610"/>
    <lineage>
        <taxon>Bacteria</taxon>
        <taxon>Pseudomonadati</taxon>
        <taxon>Pseudomonadota</taxon>
        <taxon>Gammaproteobacteria</taxon>
        <taxon>Enterobacterales</taxon>
        <taxon>Erwiniaceae</taxon>
        <taxon>Pantoea</taxon>
    </lineage>
</organism>
<dbReference type="GO" id="GO:0046872">
    <property type="term" value="F:metal ion binding"/>
    <property type="evidence" value="ECO:0007669"/>
    <property type="project" value="UniProtKB-KW"/>
</dbReference>
<dbReference type="GO" id="GO:0051539">
    <property type="term" value="F:4 iron, 4 sulfur cluster binding"/>
    <property type="evidence" value="ECO:0007669"/>
    <property type="project" value="UniProtKB-KW"/>
</dbReference>
<dbReference type="InterPro" id="IPR010207">
    <property type="entry name" value="Elect_transpt_cplx_RnfB/RsxB"/>
</dbReference>
<sequence length="109" mass="12154">MAIVEDQDITNILHYLNPNQRIKKNSAYIKEDCCIGCNKCAKLCPAKAIVGSMRTVHTVMSKNCISCDICIESCPVNCIKIIPVDITINNLQSNKEDVSISLNLIYNHK</sequence>
<dbReference type="PROSITE" id="PS51379">
    <property type="entry name" value="4FE4S_FER_2"/>
    <property type="match status" value="2"/>
</dbReference>
<evidence type="ECO:0000256" key="3">
    <source>
        <dbReference type="ARBA" id="ARBA00023004"/>
    </source>
</evidence>
<gene>
    <name evidence="6" type="ORF">CRV10_00875</name>
</gene>
<dbReference type="SUPFAM" id="SSF54862">
    <property type="entry name" value="4Fe-4S ferredoxins"/>
    <property type="match status" value="1"/>
</dbReference>
<protein>
    <recommendedName>
        <fullName evidence="5">4Fe-4S ferredoxin-type domain-containing protein</fullName>
    </recommendedName>
</protein>